<comment type="cofactor">
    <cofactor evidence="1 9">
        <name>heme</name>
        <dbReference type="ChEBI" id="CHEBI:30413"/>
    </cofactor>
</comment>
<reference evidence="12" key="1">
    <citation type="submission" date="2023-03" db="EMBL/GenBank/DDBJ databases">
        <title>Massive genome expansion in bonnet fungi (Mycena s.s.) driven by repeated elements and novel gene families across ecological guilds.</title>
        <authorList>
            <consortium name="Lawrence Berkeley National Laboratory"/>
            <person name="Harder C.B."/>
            <person name="Miyauchi S."/>
            <person name="Viragh M."/>
            <person name="Kuo A."/>
            <person name="Thoen E."/>
            <person name="Andreopoulos B."/>
            <person name="Lu D."/>
            <person name="Skrede I."/>
            <person name="Drula E."/>
            <person name="Henrissat B."/>
            <person name="Morin E."/>
            <person name="Kohler A."/>
            <person name="Barry K."/>
            <person name="LaButti K."/>
            <person name="Morin E."/>
            <person name="Salamov A."/>
            <person name="Lipzen A."/>
            <person name="Mereny Z."/>
            <person name="Hegedus B."/>
            <person name="Baldrian P."/>
            <person name="Stursova M."/>
            <person name="Weitz H."/>
            <person name="Taylor A."/>
            <person name="Grigoriev I.V."/>
            <person name="Nagy L.G."/>
            <person name="Martin F."/>
            <person name="Kauserud H."/>
        </authorList>
    </citation>
    <scope>NUCLEOTIDE SEQUENCE</scope>
    <source>
        <strain evidence="12">9144</strain>
    </source>
</reference>
<keyword evidence="11" id="KW-1133">Transmembrane helix</keyword>
<dbReference type="GO" id="GO:0004497">
    <property type="term" value="F:monooxygenase activity"/>
    <property type="evidence" value="ECO:0007669"/>
    <property type="project" value="UniProtKB-KW"/>
</dbReference>
<evidence type="ECO:0000256" key="3">
    <source>
        <dbReference type="ARBA" id="ARBA00010617"/>
    </source>
</evidence>
<evidence type="ECO:0000256" key="5">
    <source>
        <dbReference type="ARBA" id="ARBA00022723"/>
    </source>
</evidence>
<accession>A0AAD6VEG4</accession>
<dbReference type="GO" id="GO:0016705">
    <property type="term" value="F:oxidoreductase activity, acting on paired donors, with incorporation or reduction of molecular oxygen"/>
    <property type="evidence" value="ECO:0007669"/>
    <property type="project" value="InterPro"/>
</dbReference>
<keyword evidence="11" id="KW-0812">Transmembrane</keyword>
<keyword evidence="5 9" id="KW-0479">Metal-binding</keyword>
<keyword evidence="4 9" id="KW-0349">Heme</keyword>
<keyword evidence="13" id="KW-1185">Reference proteome</keyword>
<keyword evidence="8" id="KW-0503">Monooxygenase</keyword>
<dbReference type="PANTHER" id="PTHR46300:SF7">
    <property type="entry name" value="P450, PUTATIVE (EUROFUNG)-RELATED"/>
    <property type="match status" value="1"/>
</dbReference>
<dbReference type="PANTHER" id="PTHR46300">
    <property type="entry name" value="P450, PUTATIVE (EUROFUNG)-RELATED-RELATED"/>
    <property type="match status" value="1"/>
</dbReference>
<dbReference type="InterPro" id="IPR036396">
    <property type="entry name" value="Cyt_P450_sf"/>
</dbReference>
<evidence type="ECO:0000256" key="9">
    <source>
        <dbReference type="PIRSR" id="PIRSR602401-1"/>
    </source>
</evidence>
<dbReference type="Gene3D" id="1.10.630.10">
    <property type="entry name" value="Cytochrome P450"/>
    <property type="match status" value="1"/>
</dbReference>
<evidence type="ECO:0000256" key="10">
    <source>
        <dbReference type="SAM" id="MobiDB-lite"/>
    </source>
</evidence>
<dbReference type="Pfam" id="PF00067">
    <property type="entry name" value="p450"/>
    <property type="match status" value="1"/>
</dbReference>
<dbReference type="PRINTS" id="PR00463">
    <property type="entry name" value="EP450I"/>
</dbReference>
<evidence type="ECO:0000256" key="8">
    <source>
        <dbReference type="ARBA" id="ARBA00023033"/>
    </source>
</evidence>
<evidence type="ECO:0000256" key="2">
    <source>
        <dbReference type="ARBA" id="ARBA00005179"/>
    </source>
</evidence>
<feature type="binding site" description="axial binding residue" evidence="9">
    <location>
        <position position="429"/>
    </location>
    <ligand>
        <name>heme</name>
        <dbReference type="ChEBI" id="CHEBI:30413"/>
    </ligand>
    <ligandPart>
        <name>Fe</name>
        <dbReference type="ChEBI" id="CHEBI:18248"/>
    </ligandPart>
</feature>
<comment type="caution">
    <text evidence="12">The sequence shown here is derived from an EMBL/GenBank/DDBJ whole genome shotgun (WGS) entry which is preliminary data.</text>
</comment>
<organism evidence="12 13">
    <name type="scientific">Mycena pura</name>
    <dbReference type="NCBI Taxonomy" id="153505"/>
    <lineage>
        <taxon>Eukaryota</taxon>
        <taxon>Fungi</taxon>
        <taxon>Dikarya</taxon>
        <taxon>Basidiomycota</taxon>
        <taxon>Agaricomycotina</taxon>
        <taxon>Agaricomycetes</taxon>
        <taxon>Agaricomycetidae</taxon>
        <taxon>Agaricales</taxon>
        <taxon>Marasmiineae</taxon>
        <taxon>Mycenaceae</taxon>
        <taxon>Mycena</taxon>
    </lineage>
</organism>
<keyword evidence="11" id="KW-0472">Membrane</keyword>
<comment type="pathway">
    <text evidence="2">Secondary metabolite biosynthesis.</text>
</comment>
<feature type="transmembrane region" description="Helical" evidence="11">
    <location>
        <begin position="6"/>
        <end position="24"/>
    </location>
</feature>
<feature type="compositionally biased region" description="Basic and acidic residues" evidence="10">
    <location>
        <begin position="500"/>
        <end position="515"/>
    </location>
</feature>
<gene>
    <name evidence="12" type="ORF">GGX14DRAFT_455652</name>
</gene>
<dbReference type="InterPro" id="IPR001128">
    <property type="entry name" value="Cyt_P450"/>
</dbReference>
<dbReference type="SUPFAM" id="SSF48264">
    <property type="entry name" value="Cytochrome P450"/>
    <property type="match status" value="1"/>
</dbReference>
<keyword evidence="6" id="KW-0560">Oxidoreductase</keyword>
<dbReference type="AlphaFoldDB" id="A0AAD6VEG4"/>
<dbReference type="EMBL" id="JARJCW010000036">
    <property type="protein sequence ID" value="KAJ7207518.1"/>
    <property type="molecule type" value="Genomic_DNA"/>
</dbReference>
<dbReference type="GO" id="GO:0005506">
    <property type="term" value="F:iron ion binding"/>
    <property type="evidence" value="ECO:0007669"/>
    <property type="project" value="InterPro"/>
</dbReference>
<feature type="region of interest" description="Disordered" evidence="10">
    <location>
        <begin position="494"/>
        <end position="515"/>
    </location>
</feature>
<evidence type="ECO:0000313" key="13">
    <source>
        <dbReference type="Proteomes" id="UP001219525"/>
    </source>
</evidence>
<evidence type="ECO:0000256" key="11">
    <source>
        <dbReference type="SAM" id="Phobius"/>
    </source>
</evidence>
<evidence type="ECO:0000256" key="1">
    <source>
        <dbReference type="ARBA" id="ARBA00001971"/>
    </source>
</evidence>
<evidence type="ECO:0000256" key="4">
    <source>
        <dbReference type="ARBA" id="ARBA00022617"/>
    </source>
</evidence>
<evidence type="ECO:0000256" key="6">
    <source>
        <dbReference type="ARBA" id="ARBA00023002"/>
    </source>
</evidence>
<proteinExistence type="inferred from homology"/>
<evidence type="ECO:0000256" key="7">
    <source>
        <dbReference type="ARBA" id="ARBA00023004"/>
    </source>
</evidence>
<evidence type="ECO:0000313" key="12">
    <source>
        <dbReference type="EMBL" id="KAJ7207518.1"/>
    </source>
</evidence>
<comment type="similarity">
    <text evidence="3">Belongs to the cytochrome P450 family.</text>
</comment>
<dbReference type="InterPro" id="IPR050364">
    <property type="entry name" value="Cytochrome_P450_fung"/>
</dbReference>
<dbReference type="InterPro" id="IPR002401">
    <property type="entry name" value="Cyt_P450_E_grp-I"/>
</dbReference>
<dbReference type="Proteomes" id="UP001219525">
    <property type="component" value="Unassembled WGS sequence"/>
</dbReference>
<dbReference type="GO" id="GO:0020037">
    <property type="term" value="F:heme binding"/>
    <property type="evidence" value="ECO:0007669"/>
    <property type="project" value="InterPro"/>
</dbReference>
<name>A0AAD6VEG4_9AGAR</name>
<protein>
    <submittedName>
        <fullName evidence="12">Cytochrome P450</fullName>
    </submittedName>
</protein>
<keyword evidence="7 9" id="KW-0408">Iron</keyword>
<sequence length="515" mass="57524">MISITLTDIGVVAAALSLSAFYHFRTRRMQRLPPGPKGYPFIGNVFDMPESYSWKTFAKWGEQYGGIMSVTLLRQPFIIINDAAIAAEILDRRGYADRPTCEMGNLCGWDRVLSSARYGPRFREYRKLIAKEIGTRGGMEKFYSVEDHQGNMLLKRVLDDPSGFNAAIKNTVAAIVMQLTYGYTIKEDGNDPFVVQADKAMAEFSHIFRPGAFLIEVLPILKYVPSWFPGANFKRLVEKYSDSCDDMAEIPLAYVKEQMELGQAASSYAANRLSEAGDSDQRQFDIKWSAASFYGETTASVVTLYFLVAAKYPHIQARAQAEMDNVVGPHRLPTFGDRDALPYLDALCKELSRYLPVVPLAAPHRAMRDDVYGEFFIPEGSIVLPNVWKFLHDPAVYRDPFLFNPDRFLGSHAEPHPADMGLFGYGRRCIHLADVSVWICVAKAVAALAIAPAVDARGARIEVVADVTDGLLCHPVPFKCDVRARSERVRGLVGQATTGRELRETSEHHRSADRT</sequence>